<accession>A0A5C6YW30</accession>
<proteinExistence type="predicted"/>
<gene>
    <name evidence="1" type="ORF">ESU54_17565</name>
</gene>
<dbReference type="AlphaFoldDB" id="A0A5C6YW30"/>
<name>A0A5C6YW30_9FLAO</name>
<evidence type="ECO:0000313" key="1">
    <source>
        <dbReference type="EMBL" id="TXD71224.1"/>
    </source>
</evidence>
<organism evidence="1 2">
    <name type="scientific">Aequorivita antarctica</name>
    <dbReference type="NCBI Taxonomy" id="153266"/>
    <lineage>
        <taxon>Bacteria</taxon>
        <taxon>Pseudomonadati</taxon>
        <taxon>Bacteroidota</taxon>
        <taxon>Flavobacteriia</taxon>
        <taxon>Flavobacteriales</taxon>
        <taxon>Flavobacteriaceae</taxon>
        <taxon>Aequorivita</taxon>
    </lineage>
</organism>
<protein>
    <submittedName>
        <fullName evidence="1">Uncharacterized protein</fullName>
    </submittedName>
</protein>
<reference evidence="1 2" key="1">
    <citation type="submission" date="2019-08" db="EMBL/GenBank/DDBJ databases">
        <title>Genome of Aequorivita antarctica SW49 (type strain).</title>
        <authorList>
            <person name="Bowman J.P."/>
        </authorList>
    </citation>
    <scope>NUCLEOTIDE SEQUENCE [LARGE SCALE GENOMIC DNA]</scope>
    <source>
        <strain evidence="1 2">SW49</strain>
    </source>
</reference>
<sequence length="110" mass="12980">MDKAKSNNRTLIIDGKQFELEHRINQVRIIEDLAIVIYDFDDNAPKHRQFQNCKAFDSNGELVWTAEHPTNMTSDSYVEFMKENRIWNFGCFICELDFRTGKLKNAIFTK</sequence>
<dbReference type="Pfam" id="PF25857">
    <property type="entry name" value="DUF7957"/>
    <property type="match status" value="1"/>
</dbReference>
<dbReference type="RefSeq" id="WP_146744050.1">
    <property type="nucleotide sequence ID" value="NZ_UEGI01000028.1"/>
</dbReference>
<keyword evidence="2" id="KW-1185">Reference proteome</keyword>
<dbReference type="InterPro" id="IPR058263">
    <property type="entry name" value="DUF7957"/>
</dbReference>
<dbReference type="OrthoDB" id="1442822at2"/>
<dbReference type="EMBL" id="VORT01000031">
    <property type="protein sequence ID" value="TXD71224.1"/>
    <property type="molecule type" value="Genomic_DNA"/>
</dbReference>
<evidence type="ECO:0000313" key="2">
    <source>
        <dbReference type="Proteomes" id="UP000321497"/>
    </source>
</evidence>
<dbReference type="Proteomes" id="UP000321497">
    <property type="component" value="Unassembled WGS sequence"/>
</dbReference>
<comment type="caution">
    <text evidence="1">The sequence shown here is derived from an EMBL/GenBank/DDBJ whole genome shotgun (WGS) entry which is preliminary data.</text>
</comment>